<dbReference type="EMBL" id="JACHXG010000005">
    <property type="protein sequence ID" value="MBB3089600.1"/>
    <property type="molecule type" value="Genomic_DNA"/>
</dbReference>
<feature type="transmembrane region" description="Helical" evidence="2">
    <location>
        <begin position="6"/>
        <end position="30"/>
    </location>
</feature>
<name>A0A7W5A561_9ACTN</name>
<accession>A0A7W5A561</accession>
<evidence type="ECO:0000256" key="2">
    <source>
        <dbReference type="SAM" id="Phobius"/>
    </source>
</evidence>
<evidence type="ECO:0000313" key="3">
    <source>
        <dbReference type="EMBL" id="MBB3089600.1"/>
    </source>
</evidence>
<keyword evidence="2" id="KW-1133">Transmembrane helix</keyword>
<feature type="compositionally biased region" description="Low complexity" evidence="1">
    <location>
        <begin position="137"/>
        <end position="159"/>
    </location>
</feature>
<feature type="compositionally biased region" description="Polar residues" evidence="1">
    <location>
        <begin position="117"/>
        <end position="128"/>
    </location>
</feature>
<feature type="compositionally biased region" description="Polar residues" evidence="1">
    <location>
        <begin position="160"/>
        <end position="169"/>
    </location>
</feature>
<proteinExistence type="predicted"/>
<keyword evidence="4" id="KW-1185">Reference proteome</keyword>
<keyword evidence="2" id="KW-0812">Transmembrane</keyword>
<organism evidence="3 4">
    <name type="scientific">Nocardioides albus</name>
    <dbReference type="NCBI Taxonomy" id="1841"/>
    <lineage>
        <taxon>Bacteria</taxon>
        <taxon>Bacillati</taxon>
        <taxon>Actinomycetota</taxon>
        <taxon>Actinomycetes</taxon>
        <taxon>Propionibacteriales</taxon>
        <taxon>Nocardioidaceae</taxon>
        <taxon>Nocardioides</taxon>
    </lineage>
</organism>
<gene>
    <name evidence="3" type="ORF">FHS12_002549</name>
</gene>
<dbReference type="AlphaFoldDB" id="A0A7W5A561"/>
<dbReference type="Proteomes" id="UP000577707">
    <property type="component" value="Unassembled WGS sequence"/>
</dbReference>
<reference evidence="3 4" key="1">
    <citation type="submission" date="2020-08" db="EMBL/GenBank/DDBJ databases">
        <title>Genomic Encyclopedia of Type Strains, Phase III (KMG-III): the genomes of soil and plant-associated and newly described type strains.</title>
        <authorList>
            <person name="Whitman W."/>
        </authorList>
    </citation>
    <scope>NUCLEOTIDE SEQUENCE [LARGE SCALE GENOMIC DNA]</scope>
    <source>
        <strain evidence="3 4">CECT 3302</strain>
    </source>
</reference>
<protein>
    <submittedName>
        <fullName evidence="3">Uncharacterized protein</fullName>
    </submittedName>
</protein>
<keyword evidence="2" id="KW-0472">Membrane</keyword>
<sequence length="169" mass="17175">MQSKQVAVVGILAGAVMTGLGAVVLVAGLAEAERPDRDPANGYEDVEDSYPDVDPLPPLPASRLSDRPSAGTSTRPGGGTKDRDGATYAPAEPSPTPVENPARPRVPREPVVPGETAGSTPTVGPTHTSEPEPSAQPTDPVEPTAEPTPAETPTASEEPQSQSLARSGG</sequence>
<evidence type="ECO:0000256" key="1">
    <source>
        <dbReference type="SAM" id="MobiDB-lite"/>
    </source>
</evidence>
<dbReference type="RefSeq" id="WP_183545534.1">
    <property type="nucleotide sequence ID" value="NZ_BMQT01000007.1"/>
</dbReference>
<comment type="caution">
    <text evidence="3">The sequence shown here is derived from an EMBL/GenBank/DDBJ whole genome shotgun (WGS) entry which is preliminary data.</text>
</comment>
<evidence type="ECO:0000313" key="4">
    <source>
        <dbReference type="Proteomes" id="UP000577707"/>
    </source>
</evidence>
<feature type="compositionally biased region" description="Low complexity" evidence="1">
    <location>
        <begin position="99"/>
        <end position="115"/>
    </location>
</feature>
<feature type="region of interest" description="Disordered" evidence="1">
    <location>
        <begin position="31"/>
        <end position="169"/>
    </location>
</feature>